<dbReference type="PROSITE" id="PS50128">
    <property type="entry name" value="SURP"/>
    <property type="match status" value="2"/>
</dbReference>
<feature type="region of interest" description="Disordered" evidence="14">
    <location>
        <begin position="522"/>
        <end position="553"/>
    </location>
</feature>
<feature type="domain" description="SURP motif" evidence="16">
    <location>
        <begin position="146"/>
        <end position="188"/>
    </location>
</feature>
<evidence type="ECO:0000259" key="15">
    <source>
        <dbReference type="PROSITE" id="PS50053"/>
    </source>
</evidence>
<organism evidence="17">
    <name type="scientific">Phallusia mammillata</name>
    <dbReference type="NCBI Taxonomy" id="59560"/>
    <lineage>
        <taxon>Eukaryota</taxon>
        <taxon>Metazoa</taxon>
        <taxon>Chordata</taxon>
        <taxon>Tunicata</taxon>
        <taxon>Ascidiacea</taxon>
        <taxon>Phlebobranchia</taxon>
        <taxon>Ascidiidae</taxon>
        <taxon>Phallusia</taxon>
    </lineage>
</organism>
<dbReference type="FunFam" id="3.10.20.90:FF:000091">
    <property type="entry name" value="Splicing factor 3A subunit 1"/>
    <property type="match status" value="1"/>
</dbReference>
<keyword evidence="2" id="KW-1017">Isopeptide bond</keyword>
<dbReference type="InterPro" id="IPR000626">
    <property type="entry name" value="Ubiquitin-like_dom"/>
</dbReference>
<feature type="region of interest" description="Disordered" evidence="14">
    <location>
        <begin position="1"/>
        <end position="29"/>
    </location>
</feature>
<evidence type="ECO:0000256" key="9">
    <source>
        <dbReference type="ARBA" id="ARBA00023187"/>
    </source>
</evidence>
<dbReference type="SMART" id="SM00648">
    <property type="entry name" value="SWAP"/>
    <property type="match status" value="2"/>
</dbReference>
<keyword evidence="4" id="KW-0507">mRNA processing</keyword>
<dbReference type="InterPro" id="IPR022030">
    <property type="entry name" value="SF3A1_dom"/>
</dbReference>
<gene>
    <name evidence="17" type="primary">Sf3a1</name>
</gene>
<evidence type="ECO:0000256" key="4">
    <source>
        <dbReference type="ARBA" id="ARBA00022664"/>
    </source>
</evidence>
<feature type="compositionally biased region" description="Polar residues" evidence="14">
    <location>
        <begin position="544"/>
        <end position="553"/>
    </location>
</feature>
<evidence type="ECO:0000256" key="7">
    <source>
        <dbReference type="ARBA" id="ARBA00022843"/>
    </source>
</evidence>
<comment type="subcellular location">
    <subcellularLocation>
        <location evidence="1">Nucleus speckle</location>
    </subcellularLocation>
</comment>
<dbReference type="GO" id="GO:0005686">
    <property type="term" value="C:U2 snRNP"/>
    <property type="evidence" value="ECO:0007669"/>
    <property type="project" value="UniProtKB-ARBA"/>
</dbReference>
<dbReference type="GO" id="GO:0071013">
    <property type="term" value="C:catalytic step 2 spliceosome"/>
    <property type="evidence" value="ECO:0007669"/>
    <property type="project" value="TreeGrafter"/>
</dbReference>
<dbReference type="SUPFAM" id="SSF109905">
    <property type="entry name" value="Surp module (SWAP domain)"/>
    <property type="match status" value="2"/>
</dbReference>
<feature type="domain" description="SURP motif" evidence="16">
    <location>
        <begin position="43"/>
        <end position="85"/>
    </location>
</feature>
<protein>
    <recommendedName>
        <fullName evidence="13">Splicing factor 3A subunit 1</fullName>
    </recommendedName>
</protein>
<dbReference type="CDD" id="cd01800">
    <property type="entry name" value="Ubl_SF3a120"/>
    <property type="match status" value="1"/>
</dbReference>
<dbReference type="Gene3D" id="3.10.20.90">
    <property type="entry name" value="Phosphatidylinositol 3-kinase Catalytic Subunit, Chain A, domain 1"/>
    <property type="match status" value="1"/>
</dbReference>
<keyword evidence="6" id="KW-0677">Repeat</keyword>
<dbReference type="InterPro" id="IPR029071">
    <property type="entry name" value="Ubiquitin-like_domsf"/>
</dbReference>
<feature type="region of interest" description="Disordered" evidence="14">
    <location>
        <begin position="377"/>
        <end position="412"/>
    </location>
</feature>
<evidence type="ECO:0000256" key="13">
    <source>
        <dbReference type="ARBA" id="ARBA00074916"/>
    </source>
</evidence>
<reference evidence="17" key="1">
    <citation type="submission" date="2020-04" db="EMBL/GenBank/DDBJ databases">
        <authorList>
            <person name="Neveu A P."/>
        </authorList>
    </citation>
    <scope>NUCLEOTIDE SEQUENCE</scope>
    <source>
        <tissue evidence="17">Whole embryo</tissue>
    </source>
</reference>
<keyword evidence="10" id="KW-0539">Nucleus</keyword>
<feature type="compositionally biased region" description="Acidic residues" evidence="14">
    <location>
        <begin position="331"/>
        <end position="344"/>
    </location>
</feature>
<keyword evidence="8" id="KW-0007">Acetylation</keyword>
<feature type="region of interest" description="Disordered" evidence="14">
    <location>
        <begin position="307"/>
        <end position="349"/>
    </location>
</feature>
<sequence length="756" mass="86190">MPPITEKDDIRVTGDAPEPEADETQSSKPIIGIIYPPPEVRNIVDKTASFVGRNGPEFEARIRQNEINNSKFNFLNNNDPYHAYYRHKVKEFIEGKAKEPSVPKPALPTVKPSVAVVQEQFVPKDPPAQYEFIADPPSIAAYDLDVVRLTAQFVARNGRTFLTQLMQREAKNFQFDFLRPQHSLFQYFTKLCEQYSKILIPPKSTMEKLKKEFGNPKLILDDVKYRVAWTKHEERIKQREQAAIEKERLMYAQIDWHDFVVVETVDFQMEERGNFPRPVTVDELGTRLLQQERIEKYGEDAMKQIEEENKEQVVEKKDDEGREEHPQLVDMDMEESSEEEEEEEVKAPTMRRIQPAPPIKAPMPPIRSNDVIIRNYNPKSKNETPQVVKPSSDSYMVSPITGEKIPAGKMQEHMRYGLLDPNWKEQKRKQIMERQQEEEVFAAGSDIEASLKGLAERRTDIFGVEETGIGKKVGEEEEQPDDKVAWDGHSSSATATQQKAKSNVTIEEQLEHIQRTQGMLVDEKLEKIGPKTTDDKPKEAPKSTPLSTPQSQPVTIVTTRPHVQVQPVQQHVQLTPVVMRPVIPVQQPNPVLVVQQQVPMVRPQAQPQLIAVQRPQMMMQTPMVQTRMMQPMHMHQMMEGGPPQAKRARTEADLIPAAAFLQQSNGPVMFRVQCPNNPDKAEWKLQGQTLTFTLPLTDEVSVIKAKIHEATGMPAGKQKLQLDGLFIKDSNSLAFYNMTGGSMISLQVKERGGRKK</sequence>
<dbReference type="PROSITE" id="PS50053">
    <property type="entry name" value="UBIQUITIN_2"/>
    <property type="match status" value="1"/>
</dbReference>
<feature type="region of interest" description="Disordered" evidence="14">
    <location>
        <begin position="471"/>
        <end position="503"/>
    </location>
</feature>
<feature type="compositionally biased region" description="Polar residues" evidence="14">
    <location>
        <begin position="489"/>
        <end position="503"/>
    </location>
</feature>
<feature type="compositionally biased region" description="Basic and acidic residues" evidence="14">
    <location>
        <begin position="307"/>
        <end position="327"/>
    </location>
</feature>
<proteinExistence type="evidence at transcript level"/>
<name>A0A6F9DSA0_9ASCI</name>
<dbReference type="PANTHER" id="PTHR15316">
    <property type="entry name" value="SPLICEOSOME ASSOCIATED PROTEIN 114/SWAP SPLICING FACTOR-RELATED"/>
    <property type="match status" value="1"/>
</dbReference>
<dbReference type="FunFam" id="1.10.10.790:FF:000002">
    <property type="entry name" value="Splicing factor 3A subunit 1"/>
    <property type="match status" value="1"/>
</dbReference>
<evidence type="ECO:0000256" key="8">
    <source>
        <dbReference type="ARBA" id="ARBA00022990"/>
    </source>
</evidence>
<feature type="compositionally biased region" description="Basic and acidic residues" evidence="14">
    <location>
        <begin position="1"/>
        <end position="12"/>
    </location>
</feature>
<comment type="function">
    <text evidence="11">Component of the 17S U2 SnRNP complex of the spliceosome, a large ribonucleoprotein complex that removes introns from transcribed pre-mRNAs. The 17S U2 SnRNP complex (1) directly participates in early spliceosome assembly and (2) mediates recognition of the intron branch site during pre-mRNA splicing by promoting the selection of the pre-mRNA branch-site adenosine, the nucleophile for the first step of splicing. Within the 17S U2 SnRNP complex, SF3A1 is part of the SF3A subcomplex that contributes to the assembly of the 17S U2 snRNP, and the subsequent assembly of the pre-spliceosome 'E' complex and the pre-catalytic spliceosome 'A' complex. Involved in pre-mRNA splicing as a component of pre-catalytic spliceosome 'B' complexes.</text>
</comment>
<dbReference type="FunFam" id="1.10.10.790:FF:000001">
    <property type="entry name" value="Splicing factor 3a, subunit 1"/>
    <property type="match status" value="1"/>
</dbReference>
<evidence type="ECO:0000256" key="3">
    <source>
        <dbReference type="ARBA" id="ARBA00022553"/>
    </source>
</evidence>
<dbReference type="GO" id="GO:0000381">
    <property type="term" value="P:regulation of alternative mRNA splicing, via spliceosome"/>
    <property type="evidence" value="ECO:0007669"/>
    <property type="project" value="TreeGrafter"/>
</dbReference>
<dbReference type="GO" id="GO:0045292">
    <property type="term" value="P:mRNA cis splicing, via spliceosome"/>
    <property type="evidence" value="ECO:0007669"/>
    <property type="project" value="InterPro"/>
</dbReference>
<evidence type="ECO:0000259" key="16">
    <source>
        <dbReference type="PROSITE" id="PS50128"/>
    </source>
</evidence>
<dbReference type="InterPro" id="IPR000061">
    <property type="entry name" value="Surp"/>
</dbReference>
<feature type="compositionally biased region" description="Basic and acidic residues" evidence="14">
    <location>
        <begin position="522"/>
        <end position="541"/>
    </location>
</feature>
<evidence type="ECO:0000256" key="12">
    <source>
        <dbReference type="ARBA" id="ARBA00061882"/>
    </source>
</evidence>
<evidence type="ECO:0000256" key="6">
    <source>
        <dbReference type="ARBA" id="ARBA00022737"/>
    </source>
</evidence>
<dbReference type="InterPro" id="IPR035967">
    <property type="entry name" value="SWAP/Surp_sf"/>
</dbReference>
<dbReference type="Pfam" id="PF01805">
    <property type="entry name" value="Surp"/>
    <property type="match status" value="2"/>
</dbReference>
<dbReference type="Pfam" id="PF12230">
    <property type="entry name" value="PRP21_like_P"/>
    <property type="match status" value="1"/>
</dbReference>
<dbReference type="Gene3D" id="1.10.10.790">
    <property type="entry name" value="Surp module"/>
    <property type="match status" value="2"/>
</dbReference>
<dbReference type="Pfam" id="PF00240">
    <property type="entry name" value="ubiquitin"/>
    <property type="match status" value="1"/>
</dbReference>
<evidence type="ECO:0000256" key="10">
    <source>
        <dbReference type="ARBA" id="ARBA00023242"/>
    </source>
</evidence>
<dbReference type="SUPFAM" id="SSF54236">
    <property type="entry name" value="Ubiquitin-like"/>
    <property type="match status" value="1"/>
</dbReference>
<dbReference type="GO" id="GO:0016607">
    <property type="term" value="C:nuclear speck"/>
    <property type="evidence" value="ECO:0007669"/>
    <property type="project" value="UniProtKB-SubCell"/>
</dbReference>
<dbReference type="GO" id="GO:0071004">
    <property type="term" value="C:U2-type prespliceosome"/>
    <property type="evidence" value="ECO:0007669"/>
    <property type="project" value="TreeGrafter"/>
</dbReference>
<feature type="compositionally biased region" description="Polar residues" evidence="14">
    <location>
        <begin position="377"/>
        <end position="395"/>
    </location>
</feature>
<dbReference type="SMART" id="SM00213">
    <property type="entry name" value="UBQ"/>
    <property type="match status" value="1"/>
</dbReference>
<dbReference type="InterPro" id="IPR045146">
    <property type="entry name" value="SF3A1"/>
</dbReference>
<keyword evidence="9" id="KW-0508">mRNA splicing</keyword>
<evidence type="ECO:0000313" key="17">
    <source>
        <dbReference type="EMBL" id="CAB3265999.1"/>
    </source>
</evidence>
<dbReference type="EMBL" id="LR790137">
    <property type="protein sequence ID" value="CAB3265999.1"/>
    <property type="molecule type" value="mRNA"/>
</dbReference>
<keyword evidence="5" id="KW-0747">Spliceosome</keyword>
<comment type="subunit">
    <text evidence="12">Component of the 17S U2 SnRNP complex, a ribonucleoprotein complex that contains small nuclear RNA (snRNA) U2 and a number of specific proteins. Part of the SF3A subcomplex of the 17S U2 SnRNP complex which is composed of three subunits; SF3A3/SAP61, SF3A2/SAP62 and SF3A1/SAP114. SF3A associates with the splicing factor SF3B and a 12S RNA unit to form the mature 17S U2 small nuclear ribonucleoprotein complex (17S U2 snRNP). SF3A1 functions as a scaffold that interacts directly with both SF3A2 and SF3A3. Identified in the spliceosome 'E' complex, a precursor of the spliceosome 'A' complex. Identified in the spliceosome 'A' and 'B' complexes. Identified in the spliceosome 'C' complex. Interacts with P2RX6; resulting in a reduction of the splicing activity.</text>
</comment>
<keyword evidence="3" id="KW-0597">Phosphoprotein</keyword>
<evidence type="ECO:0000256" key="14">
    <source>
        <dbReference type="SAM" id="MobiDB-lite"/>
    </source>
</evidence>
<dbReference type="InterPro" id="IPR035563">
    <property type="entry name" value="SF3As1_ubi"/>
</dbReference>
<dbReference type="PANTHER" id="PTHR15316:SF1">
    <property type="entry name" value="SPLICING FACTOR 3A SUBUNIT 1"/>
    <property type="match status" value="1"/>
</dbReference>
<evidence type="ECO:0000256" key="1">
    <source>
        <dbReference type="ARBA" id="ARBA00004324"/>
    </source>
</evidence>
<evidence type="ECO:0000256" key="11">
    <source>
        <dbReference type="ARBA" id="ARBA00060058"/>
    </source>
</evidence>
<accession>A0A6F9DSA0</accession>
<dbReference type="AlphaFoldDB" id="A0A6F9DSA0"/>
<feature type="domain" description="Ubiquitin-like" evidence="15">
    <location>
        <begin position="685"/>
        <end position="753"/>
    </location>
</feature>
<evidence type="ECO:0000256" key="2">
    <source>
        <dbReference type="ARBA" id="ARBA00022499"/>
    </source>
</evidence>
<evidence type="ECO:0000256" key="5">
    <source>
        <dbReference type="ARBA" id="ARBA00022728"/>
    </source>
</evidence>
<dbReference type="GO" id="GO:0003723">
    <property type="term" value="F:RNA binding"/>
    <property type="evidence" value="ECO:0007669"/>
    <property type="project" value="InterPro"/>
</dbReference>
<keyword evidence="7" id="KW-0832">Ubl conjugation</keyword>